<dbReference type="Proteomes" id="UP000653472">
    <property type="component" value="Unassembled WGS sequence"/>
</dbReference>
<dbReference type="AlphaFoldDB" id="A0A969W8S2"/>
<gene>
    <name evidence="7" type="ORF">G7Y82_09130</name>
</gene>
<comment type="similarity">
    <text evidence="2">Belongs to the DUF177 domain family.</text>
</comment>
<dbReference type="EMBL" id="JAAVXB010000004">
    <property type="protein sequence ID" value="NKF22482.1"/>
    <property type="molecule type" value="Genomic_DNA"/>
</dbReference>
<evidence type="ECO:0000256" key="3">
    <source>
        <dbReference type="ARBA" id="ARBA00015716"/>
    </source>
</evidence>
<evidence type="ECO:0000256" key="1">
    <source>
        <dbReference type="ARBA" id="ARBA00002868"/>
    </source>
</evidence>
<evidence type="ECO:0000256" key="4">
    <source>
        <dbReference type="ARBA" id="ARBA00022517"/>
    </source>
</evidence>
<feature type="region of interest" description="Disordered" evidence="6">
    <location>
        <begin position="103"/>
        <end position="130"/>
    </location>
</feature>
<evidence type="ECO:0000313" key="8">
    <source>
        <dbReference type="Proteomes" id="UP000653472"/>
    </source>
</evidence>
<reference evidence="7" key="1">
    <citation type="submission" date="2020-03" db="EMBL/GenBank/DDBJ databases">
        <title>Solimonas marina sp. nov., isolated from deep seawater of the Pacific Ocean.</title>
        <authorList>
            <person name="Liu X."/>
            <person name="Lai Q."/>
            <person name="Sun F."/>
            <person name="Gai Y."/>
            <person name="Li G."/>
            <person name="Shao Z."/>
        </authorList>
    </citation>
    <scope>NUCLEOTIDE SEQUENCE</scope>
    <source>
        <strain evidence="7">C16B3</strain>
    </source>
</reference>
<evidence type="ECO:0000256" key="2">
    <source>
        <dbReference type="ARBA" id="ARBA00010740"/>
    </source>
</evidence>
<dbReference type="Pfam" id="PF02620">
    <property type="entry name" value="YceD"/>
    <property type="match status" value="1"/>
</dbReference>
<dbReference type="GO" id="GO:0042254">
    <property type="term" value="P:ribosome biogenesis"/>
    <property type="evidence" value="ECO:0007669"/>
    <property type="project" value="UniProtKB-KW"/>
</dbReference>
<dbReference type="PANTHER" id="PTHR38099:SF1">
    <property type="entry name" value="LARGE RIBOSOMAL RNA SUBUNIT ACCUMULATION PROTEIN YCED"/>
    <property type="match status" value="1"/>
</dbReference>
<keyword evidence="4" id="KW-0690">Ribosome biogenesis</keyword>
<accession>A0A969W8S2</accession>
<dbReference type="InterPro" id="IPR003772">
    <property type="entry name" value="YceD"/>
</dbReference>
<evidence type="ECO:0000313" key="7">
    <source>
        <dbReference type="EMBL" id="NKF22482.1"/>
    </source>
</evidence>
<comment type="function">
    <text evidence="1">Plays a role in synthesis, processing and/or stability of 23S rRNA.</text>
</comment>
<comment type="caution">
    <text evidence="7">The sequence shown here is derived from an EMBL/GenBank/DDBJ whole genome shotgun (WGS) entry which is preliminary data.</text>
</comment>
<sequence length="130" mass="14586">MLDVALEAGKSHGRQMLSGTIDGELTLRCQRCEGPMPWTLHVDVDLRLVETEEEEAAALHEADPYLVQDDSLPLQEVVEDEILLALPMLPRCESCENIVQAAPQEDRDEAVRREPNPFAALKDRIGKQKQ</sequence>
<dbReference type="GO" id="GO:0005829">
    <property type="term" value="C:cytosol"/>
    <property type="evidence" value="ECO:0007669"/>
    <property type="project" value="TreeGrafter"/>
</dbReference>
<evidence type="ECO:0000256" key="6">
    <source>
        <dbReference type="SAM" id="MobiDB-lite"/>
    </source>
</evidence>
<proteinExistence type="inferred from homology"/>
<feature type="compositionally biased region" description="Basic and acidic residues" evidence="6">
    <location>
        <begin position="109"/>
        <end position="130"/>
    </location>
</feature>
<name>A0A969W8S2_9GAMM</name>
<keyword evidence="8" id="KW-1185">Reference proteome</keyword>
<protein>
    <recommendedName>
        <fullName evidence="3">Large ribosomal RNA subunit accumulation protein YceD</fullName>
    </recommendedName>
    <alternativeName>
        <fullName evidence="5">23S rRNA accumulation protein YceD</fullName>
    </alternativeName>
</protein>
<organism evidence="7 8">
    <name type="scientific">Solimonas marina</name>
    <dbReference type="NCBI Taxonomy" id="2714601"/>
    <lineage>
        <taxon>Bacteria</taxon>
        <taxon>Pseudomonadati</taxon>
        <taxon>Pseudomonadota</taxon>
        <taxon>Gammaproteobacteria</taxon>
        <taxon>Nevskiales</taxon>
        <taxon>Nevskiaceae</taxon>
        <taxon>Solimonas</taxon>
    </lineage>
</organism>
<dbReference type="PANTHER" id="PTHR38099">
    <property type="entry name" value="LARGE RIBOSOMAL RNA SUBUNIT ACCUMULATION PROTEIN YCED"/>
    <property type="match status" value="1"/>
</dbReference>
<evidence type="ECO:0000256" key="5">
    <source>
        <dbReference type="ARBA" id="ARBA00031841"/>
    </source>
</evidence>
<dbReference type="InterPro" id="IPR039255">
    <property type="entry name" value="YceD_bac"/>
</dbReference>
<dbReference type="RefSeq" id="WP_168147738.1">
    <property type="nucleotide sequence ID" value="NZ_JAAVXB010000004.1"/>
</dbReference>